<comment type="caution">
    <text evidence="2">The sequence shown here is derived from an EMBL/GenBank/DDBJ whole genome shotgun (WGS) entry which is preliminary data.</text>
</comment>
<keyword evidence="3" id="KW-1185">Reference proteome</keyword>
<evidence type="ECO:0000313" key="3">
    <source>
        <dbReference type="Proteomes" id="UP001459277"/>
    </source>
</evidence>
<evidence type="ECO:0000313" key="2">
    <source>
        <dbReference type="EMBL" id="KAK9995675.1"/>
    </source>
</evidence>
<evidence type="ECO:0000259" key="1">
    <source>
        <dbReference type="Pfam" id="PF13966"/>
    </source>
</evidence>
<feature type="domain" description="Reverse transcriptase zinc-binding" evidence="1">
    <location>
        <begin position="64"/>
        <end position="132"/>
    </location>
</feature>
<dbReference type="InterPro" id="IPR026960">
    <property type="entry name" value="RVT-Znf"/>
</dbReference>
<reference evidence="2 3" key="1">
    <citation type="submission" date="2024-01" db="EMBL/GenBank/DDBJ databases">
        <title>A telomere-to-telomere, gap-free genome of sweet tea (Lithocarpus litseifolius).</title>
        <authorList>
            <person name="Zhou J."/>
        </authorList>
    </citation>
    <scope>NUCLEOTIDE SEQUENCE [LARGE SCALE GENOMIC DNA]</scope>
    <source>
        <strain evidence="2">Zhou-2022a</strain>
        <tissue evidence="2">Leaf</tissue>
    </source>
</reference>
<accession>A0AAW2CBL8</accession>
<name>A0AAW2CBL8_9ROSI</name>
<proteinExistence type="predicted"/>
<sequence>MEKFCTEEAAAICKIPLSGRNIVDSVVWLHTKNGKYSVKFGYHVARKVMRNDDGVGSLVGVGGQQIWKKIWQLHVPNKIKIYEWRACQDILPSRVNLVQRKIVTEKGYQCCIGVPEYALHAIWECGVAQDVWAGCAIKLQKCSTDFPDIVALLEYVLDKFSAAEIEAFLVQAWFI</sequence>
<dbReference type="EMBL" id="JAZDWU010000007">
    <property type="protein sequence ID" value="KAK9995675.1"/>
    <property type="molecule type" value="Genomic_DNA"/>
</dbReference>
<protein>
    <recommendedName>
        <fullName evidence="1">Reverse transcriptase zinc-binding domain-containing protein</fullName>
    </recommendedName>
</protein>
<gene>
    <name evidence="2" type="ORF">SO802_020361</name>
</gene>
<dbReference type="Proteomes" id="UP001459277">
    <property type="component" value="Unassembled WGS sequence"/>
</dbReference>
<dbReference type="Pfam" id="PF13966">
    <property type="entry name" value="zf-RVT"/>
    <property type="match status" value="1"/>
</dbReference>
<dbReference type="AlphaFoldDB" id="A0AAW2CBL8"/>
<organism evidence="2 3">
    <name type="scientific">Lithocarpus litseifolius</name>
    <dbReference type="NCBI Taxonomy" id="425828"/>
    <lineage>
        <taxon>Eukaryota</taxon>
        <taxon>Viridiplantae</taxon>
        <taxon>Streptophyta</taxon>
        <taxon>Embryophyta</taxon>
        <taxon>Tracheophyta</taxon>
        <taxon>Spermatophyta</taxon>
        <taxon>Magnoliopsida</taxon>
        <taxon>eudicotyledons</taxon>
        <taxon>Gunneridae</taxon>
        <taxon>Pentapetalae</taxon>
        <taxon>rosids</taxon>
        <taxon>fabids</taxon>
        <taxon>Fagales</taxon>
        <taxon>Fagaceae</taxon>
        <taxon>Lithocarpus</taxon>
    </lineage>
</organism>